<evidence type="ECO:0000313" key="1">
    <source>
        <dbReference type="EMBL" id="KAI0058801.1"/>
    </source>
</evidence>
<proteinExistence type="predicted"/>
<gene>
    <name evidence="1" type="ORF">BV25DRAFT_1909047</name>
</gene>
<protein>
    <submittedName>
        <fullName evidence="1">Uncharacterized protein</fullName>
    </submittedName>
</protein>
<sequence length="201" mass="21044">MSALRIATKHTRTLSQILRSAPAHTRSFYSPFAVLAEKSPLTNPPASASTVSSTGPSQEVYEHEHRSGTVYVVSEPDPSDRPYAVPAGAYPTSAPYVNFMSTEAPTAHVSSSTSSSVAHPTLTRRAPQNEAGVGESAAVRYRSAPGEMGGRGGGDGGLGLMDEATTRPGEGELASRNPPPIQDVGEDIAKLGIRDAWKATK</sequence>
<name>A0ACB8SSM8_9AGAM</name>
<reference evidence="1" key="2">
    <citation type="journal article" date="2022" name="New Phytol.">
        <title>Evolutionary transition to the ectomycorrhizal habit in the genomes of a hyperdiverse lineage of mushroom-forming fungi.</title>
        <authorList>
            <person name="Looney B."/>
            <person name="Miyauchi S."/>
            <person name="Morin E."/>
            <person name="Drula E."/>
            <person name="Courty P.E."/>
            <person name="Kohler A."/>
            <person name="Kuo A."/>
            <person name="LaButti K."/>
            <person name="Pangilinan J."/>
            <person name="Lipzen A."/>
            <person name="Riley R."/>
            <person name="Andreopoulos W."/>
            <person name="He G."/>
            <person name="Johnson J."/>
            <person name="Nolan M."/>
            <person name="Tritt A."/>
            <person name="Barry K.W."/>
            <person name="Grigoriev I.V."/>
            <person name="Nagy L.G."/>
            <person name="Hibbett D."/>
            <person name="Henrissat B."/>
            <person name="Matheny P.B."/>
            <person name="Labbe J."/>
            <person name="Martin F.M."/>
        </authorList>
    </citation>
    <scope>NUCLEOTIDE SEQUENCE</scope>
    <source>
        <strain evidence="1">HHB10654</strain>
    </source>
</reference>
<keyword evidence="2" id="KW-1185">Reference proteome</keyword>
<reference evidence="1" key="1">
    <citation type="submission" date="2021-03" db="EMBL/GenBank/DDBJ databases">
        <authorList>
            <consortium name="DOE Joint Genome Institute"/>
            <person name="Ahrendt S."/>
            <person name="Looney B.P."/>
            <person name="Miyauchi S."/>
            <person name="Morin E."/>
            <person name="Drula E."/>
            <person name="Courty P.E."/>
            <person name="Chicoki N."/>
            <person name="Fauchery L."/>
            <person name="Kohler A."/>
            <person name="Kuo A."/>
            <person name="Labutti K."/>
            <person name="Pangilinan J."/>
            <person name="Lipzen A."/>
            <person name="Riley R."/>
            <person name="Andreopoulos W."/>
            <person name="He G."/>
            <person name="Johnson J."/>
            <person name="Barry K.W."/>
            <person name="Grigoriev I.V."/>
            <person name="Nagy L."/>
            <person name="Hibbett D."/>
            <person name="Henrissat B."/>
            <person name="Matheny P.B."/>
            <person name="Labbe J."/>
            <person name="Martin F."/>
        </authorList>
    </citation>
    <scope>NUCLEOTIDE SEQUENCE</scope>
    <source>
        <strain evidence="1">HHB10654</strain>
    </source>
</reference>
<dbReference type="Proteomes" id="UP000814140">
    <property type="component" value="Unassembled WGS sequence"/>
</dbReference>
<evidence type="ECO:0000313" key="2">
    <source>
        <dbReference type="Proteomes" id="UP000814140"/>
    </source>
</evidence>
<comment type="caution">
    <text evidence="1">The sequence shown here is derived from an EMBL/GenBank/DDBJ whole genome shotgun (WGS) entry which is preliminary data.</text>
</comment>
<accession>A0ACB8SSM8</accession>
<dbReference type="EMBL" id="MU277232">
    <property type="protein sequence ID" value="KAI0058801.1"/>
    <property type="molecule type" value="Genomic_DNA"/>
</dbReference>
<organism evidence="1 2">
    <name type="scientific">Artomyces pyxidatus</name>
    <dbReference type="NCBI Taxonomy" id="48021"/>
    <lineage>
        <taxon>Eukaryota</taxon>
        <taxon>Fungi</taxon>
        <taxon>Dikarya</taxon>
        <taxon>Basidiomycota</taxon>
        <taxon>Agaricomycotina</taxon>
        <taxon>Agaricomycetes</taxon>
        <taxon>Russulales</taxon>
        <taxon>Auriscalpiaceae</taxon>
        <taxon>Artomyces</taxon>
    </lineage>
</organism>